<sequence length="82" mass="8994">MCVCVCVLRVRVFLSPFVLWLSRRALSSNLTTVAAGHITHGHLQTSPRSPPSLFNPPLGSSGCPVKGYSTFQEKPNIFVFPH</sequence>
<organism evidence="2">
    <name type="scientific">Anguilla anguilla</name>
    <name type="common">European freshwater eel</name>
    <name type="synonym">Muraena anguilla</name>
    <dbReference type="NCBI Taxonomy" id="7936"/>
    <lineage>
        <taxon>Eukaryota</taxon>
        <taxon>Metazoa</taxon>
        <taxon>Chordata</taxon>
        <taxon>Craniata</taxon>
        <taxon>Vertebrata</taxon>
        <taxon>Euteleostomi</taxon>
        <taxon>Actinopterygii</taxon>
        <taxon>Neopterygii</taxon>
        <taxon>Teleostei</taxon>
        <taxon>Anguilliformes</taxon>
        <taxon>Anguillidae</taxon>
        <taxon>Anguilla</taxon>
    </lineage>
</organism>
<feature type="signal peptide" evidence="1">
    <location>
        <begin position="1"/>
        <end position="27"/>
    </location>
</feature>
<proteinExistence type="predicted"/>
<evidence type="ECO:0000256" key="1">
    <source>
        <dbReference type="SAM" id="SignalP"/>
    </source>
</evidence>
<name>A0A0E9RFD0_ANGAN</name>
<dbReference type="EMBL" id="GBXM01080746">
    <property type="protein sequence ID" value="JAH27831.1"/>
    <property type="molecule type" value="Transcribed_RNA"/>
</dbReference>
<reference evidence="2" key="1">
    <citation type="submission" date="2014-11" db="EMBL/GenBank/DDBJ databases">
        <authorList>
            <person name="Amaro Gonzalez C."/>
        </authorList>
    </citation>
    <scope>NUCLEOTIDE SEQUENCE</scope>
</reference>
<protein>
    <recommendedName>
        <fullName evidence="3">Secreted protein</fullName>
    </recommendedName>
</protein>
<accession>A0A0E9RFD0</accession>
<dbReference type="AlphaFoldDB" id="A0A0E9RFD0"/>
<evidence type="ECO:0000313" key="2">
    <source>
        <dbReference type="EMBL" id="JAH27831.1"/>
    </source>
</evidence>
<feature type="chain" id="PRO_5002432369" description="Secreted protein" evidence="1">
    <location>
        <begin position="28"/>
        <end position="82"/>
    </location>
</feature>
<reference evidence="2" key="2">
    <citation type="journal article" date="2015" name="Fish Shellfish Immunol.">
        <title>Early steps in the European eel (Anguilla anguilla)-Vibrio vulnificus interaction in the gills: Role of the RtxA13 toxin.</title>
        <authorList>
            <person name="Callol A."/>
            <person name="Pajuelo D."/>
            <person name="Ebbesson L."/>
            <person name="Teles M."/>
            <person name="MacKenzie S."/>
            <person name="Amaro C."/>
        </authorList>
    </citation>
    <scope>NUCLEOTIDE SEQUENCE</scope>
</reference>
<evidence type="ECO:0008006" key="3">
    <source>
        <dbReference type="Google" id="ProtNLM"/>
    </source>
</evidence>
<keyword evidence="1" id="KW-0732">Signal</keyword>